<evidence type="ECO:0000313" key="3">
    <source>
        <dbReference type="Proteomes" id="UP000322524"/>
    </source>
</evidence>
<organism evidence="2 3">
    <name type="scientific">Sutcliffiella horikoshii</name>
    <dbReference type="NCBI Taxonomy" id="79883"/>
    <lineage>
        <taxon>Bacteria</taxon>
        <taxon>Bacillati</taxon>
        <taxon>Bacillota</taxon>
        <taxon>Bacilli</taxon>
        <taxon>Bacillales</taxon>
        <taxon>Bacillaceae</taxon>
        <taxon>Sutcliffiella</taxon>
    </lineage>
</organism>
<feature type="transmembrane region" description="Helical" evidence="1">
    <location>
        <begin position="378"/>
        <end position="397"/>
    </location>
</feature>
<proteinExistence type="predicted"/>
<evidence type="ECO:0000313" key="2">
    <source>
        <dbReference type="EMBL" id="TYS65595.1"/>
    </source>
</evidence>
<feature type="transmembrane region" description="Helical" evidence="1">
    <location>
        <begin position="103"/>
        <end position="126"/>
    </location>
</feature>
<dbReference type="STRING" id="79883.GCA_001636495_03699"/>
<evidence type="ECO:0000256" key="1">
    <source>
        <dbReference type="SAM" id="Phobius"/>
    </source>
</evidence>
<dbReference type="Pfam" id="PF05975">
    <property type="entry name" value="EcsB"/>
    <property type="match status" value="1"/>
</dbReference>
<feature type="transmembrane region" description="Helical" evidence="1">
    <location>
        <begin position="284"/>
        <end position="303"/>
    </location>
</feature>
<accession>A0A5D4SQJ0</accession>
<feature type="transmembrane region" description="Helical" evidence="1">
    <location>
        <begin position="57"/>
        <end position="76"/>
    </location>
</feature>
<feature type="transmembrane region" description="Helical" evidence="1">
    <location>
        <begin position="347"/>
        <end position="372"/>
    </location>
</feature>
<comment type="caution">
    <text evidence="2">The sequence shown here is derived from an EMBL/GenBank/DDBJ whole genome shotgun (WGS) entry which is preliminary data.</text>
</comment>
<feature type="transmembrane region" description="Helical" evidence="1">
    <location>
        <begin position="190"/>
        <end position="207"/>
    </location>
</feature>
<protein>
    <submittedName>
        <fullName evidence="2">ABC transporter permease</fullName>
    </submittedName>
</protein>
<feature type="transmembrane region" description="Helical" evidence="1">
    <location>
        <begin position="132"/>
        <end position="155"/>
    </location>
</feature>
<dbReference type="EMBL" id="VTEV01000007">
    <property type="protein sequence ID" value="TYS65595.1"/>
    <property type="molecule type" value="Genomic_DNA"/>
</dbReference>
<sequence length="404" mass="47415">MFNVDQLWQARFSQYIKDTRRYLRYMFNDHLVIVMIFLLSGLALAYQNWLEVVPPDFPYALLMGAILALLMTRGSIHTFLKDPDLVFLLPLEEKLKPYIKKSFIYSIVLESYFLLLVFGVSVPLFFTLTDATFQTLIFVLLLLLGMKSWNLWMTWLINFYTDKKVRLVDWGIRLTLNLGMLYLVFSEANLLYIGVVMVIMLLLLAYFQNATKKMNWKWDLLIENETKRMQLFYRVANLFVDVPGLKEKVSRRKWLDIVLSWTSYGKDKAFDYLYLRTFLRSGDYFGLYLRLLIIGAVLLLTLPVGYATYLVPVLVLYLTGFQLIPMWRHHYNKLWLSIYPVQEKHRILAFTKMITVILISQTIILAVLLIFVATWMEVVVVLVGGIIFAFLYVQGVVKRKIASL</sequence>
<dbReference type="AlphaFoldDB" id="A0A5D4SQJ0"/>
<dbReference type="GO" id="GO:0016020">
    <property type="term" value="C:membrane"/>
    <property type="evidence" value="ECO:0007669"/>
    <property type="project" value="InterPro"/>
</dbReference>
<keyword evidence="1" id="KW-0812">Transmembrane</keyword>
<dbReference type="RefSeq" id="WP_148989375.1">
    <property type="nucleotide sequence ID" value="NZ_VTEV01000007.1"/>
</dbReference>
<gene>
    <name evidence="2" type="ORF">FZC76_17000</name>
</gene>
<dbReference type="InterPro" id="IPR010288">
    <property type="entry name" value="EcsB_ABC"/>
</dbReference>
<keyword evidence="1" id="KW-1133">Transmembrane helix</keyword>
<reference evidence="2 3" key="1">
    <citation type="submission" date="2019-08" db="EMBL/GenBank/DDBJ databases">
        <title>Bacillus genomes from the desert of Cuatro Cienegas, Coahuila.</title>
        <authorList>
            <person name="Olmedo-Alvarez G."/>
        </authorList>
    </citation>
    <scope>NUCLEOTIDE SEQUENCE [LARGE SCALE GENOMIC DNA]</scope>
    <source>
        <strain evidence="2 3">CH28_1T</strain>
    </source>
</reference>
<keyword evidence="1" id="KW-0472">Membrane</keyword>
<feature type="transmembrane region" description="Helical" evidence="1">
    <location>
        <begin position="309"/>
        <end position="327"/>
    </location>
</feature>
<name>A0A5D4SQJ0_9BACI</name>
<dbReference type="Proteomes" id="UP000322524">
    <property type="component" value="Unassembled WGS sequence"/>
</dbReference>
<feature type="transmembrane region" description="Helical" evidence="1">
    <location>
        <begin position="25"/>
        <end position="45"/>
    </location>
</feature>
<dbReference type="PIRSF" id="PIRSF037259">
    <property type="entry name" value="EcsB_ABC"/>
    <property type="match status" value="1"/>
</dbReference>
<dbReference type="OrthoDB" id="2447941at2"/>